<comment type="caution">
    <text evidence="1">The sequence shown here is derived from an EMBL/GenBank/DDBJ whole genome shotgun (WGS) entry which is preliminary data.</text>
</comment>
<dbReference type="EMBL" id="JBBUTG010000003">
    <property type="protein sequence ID" value="MEK8030658.1"/>
    <property type="molecule type" value="Genomic_DNA"/>
</dbReference>
<sequence length="260" mass="29855">MTRGLRLFSIGVAFAGDIGELPHRILGGAVAVYSSRFRYIFFANPQTASKAIAKTLTKSLDGQAMPDWDLRRSGELTIKKHHATWQDLQDAGLMTREQLDTLFKFTSVRNPYDLLVSRYLKRKSRFVNDPNKYRWAQENPKIKASMDAAQEQPFPEWIAGQLHKHREKGSTIKGPLEYLDHADYVIRFEALQEGFDEVLRRLGVRDPITILAENVTSERAQGTKKRHYTEFYDDASRELVAQVYAPVIERFGYRFEVPAG</sequence>
<dbReference type="InterPro" id="IPR027417">
    <property type="entry name" value="P-loop_NTPase"/>
</dbReference>
<dbReference type="InterPro" id="IPR005331">
    <property type="entry name" value="Sulfotransferase"/>
</dbReference>
<dbReference type="Pfam" id="PF03567">
    <property type="entry name" value="Sulfotransfer_2"/>
    <property type="match status" value="1"/>
</dbReference>
<dbReference type="SUPFAM" id="SSF52540">
    <property type="entry name" value="P-loop containing nucleoside triphosphate hydrolases"/>
    <property type="match status" value="1"/>
</dbReference>
<organism evidence="1 2">
    <name type="scientific">Ideonella lacteola</name>
    <dbReference type="NCBI Taxonomy" id="2984193"/>
    <lineage>
        <taxon>Bacteria</taxon>
        <taxon>Pseudomonadati</taxon>
        <taxon>Pseudomonadota</taxon>
        <taxon>Betaproteobacteria</taxon>
        <taxon>Burkholderiales</taxon>
        <taxon>Sphaerotilaceae</taxon>
        <taxon>Ideonella</taxon>
    </lineage>
</organism>
<evidence type="ECO:0000313" key="1">
    <source>
        <dbReference type="EMBL" id="MEK8030658.1"/>
    </source>
</evidence>
<protein>
    <submittedName>
        <fullName evidence="1">Sulfotransferase family 2 domain-containing protein</fullName>
    </submittedName>
</protein>
<evidence type="ECO:0000313" key="2">
    <source>
        <dbReference type="Proteomes" id="UP001371218"/>
    </source>
</evidence>
<gene>
    <name evidence="1" type="ORF">AACH06_07445</name>
</gene>
<dbReference type="Proteomes" id="UP001371218">
    <property type="component" value="Unassembled WGS sequence"/>
</dbReference>
<name>A0ABU9BQ65_9BURK</name>
<proteinExistence type="predicted"/>
<keyword evidence="2" id="KW-1185">Reference proteome</keyword>
<accession>A0ABU9BQ65</accession>
<dbReference type="RefSeq" id="WP_341425018.1">
    <property type="nucleotide sequence ID" value="NZ_JBBUTG010000003.1"/>
</dbReference>
<reference evidence="1 2" key="1">
    <citation type="submission" date="2024-04" db="EMBL/GenBank/DDBJ databases">
        <title>Novel species of the genus Ideonella isolated from streams.</title>
        <authorList>
            <person name="Lu H."/>
        </authorList>
    </citation>
    <scope>NUCLEOTIDE SEQUENCE [LARGE SCALE GENOMIC DNA]</scope>
    <source>
        <strain evidence="1 2">DXS29W</strain>
    </source>
</reference>